<name>A0ABQ4K6N6_9BACI</name>
<dbReference type="Pfam" id="PF01726">
    <property type="entry name" value="LexA_DNA_bind"/>
    <property type="match status" value="1"/>
</dbReference>
<dbReference type="InterPro" id="IPR036390">
    <property type="entry name" value="WH_DNA-bd_sf"/>
</dbReference>
<evidence type="ECO:0000313" key="2">
    <source>
        <dbReference type="EMBL" id="GIN21398.1"/>
    </source>
</evidence>
<gene>
    <name evidence="2" type="ORF">J1TS3_25320</name>
</gene>
<dbReference type="SUPFAM" id="SSF46785">
    <property type="entry name" value="Winged helix' DNA-binding domain"/>
    <property type="match status" value="1"/>
</dbReference>
<feature type="domain" description="LexA repressor DNA-binding" evidence="1">
    <location>
        <begin position="1"/>
        <end position="61"/>
    </location>
</feature>
<keyword evidence="3" id="KW-1185">Reference proteome</keyword>
<organism evidence="2 3">
    <name type="scientific">Siminovitchia fordii</name>
    <dbReference type="NCBI Taxonomy" id="254759"/>
    <lineage>
        <taxon>Bacteria</taxon>
        <taxon>Bacillati</taxon>
        <taxon>Bacillota</taxon>
        <taxon>Bacilli</taxon>
        <taxon>Bacillales</taxon>
        <taxon>Bacillaceae</taxon>
        <taxon>Siminovitchia</taxon>
    </lineage>
</organism>
<comment type="caution">
    <text evidence="2">The sequence shown here is derived from an EMBL/GenBank/DDBJ whole genome shotgun (WGS) entry which is preliminary data.</text>
</comment>
<dbReference type="InterPro" id="IPR036388">
    <property type="entry name" value="WH-like_DNA-bd_sf"/>
</dbReference>
<proteinExistence type="predicted"/>
<evidence type="ECO:0000313" key="3">
    <source>
        <dbReference type="Proteomes" id="UP000680279"/>
    </source>
</evidence>
<sequence length="70" mass="7834">MGKLSIRQREMIGAIKRHVDGKGYLSAYRELTEMVSVKSVPSISGHLDKPNAKGYTRSTSNTYCKRKCLS</sequence>
<dbReference type="InterPro" id="IPR006199">
    <property type="entry name" value="LexA_DNA-bd_dom"/>
</dbReference>
<dbReference type="RefSeq" id="WP_212963240.1">
    <property type="nucleotide sequence ID" value="NZ_BOQT01000008.1"/>
</dbReference>
<accession>A0ABQ4K6N6</accession>
<dbReference type="Proteomes" id="UP000680279">
    <property type="component" value="Unassembled WGS sequence"/>
</dbReference>
<reference evidence="2 3" key="1">
    <citation type="submission" date="2021-03" db="EMBL/GenBank/DDBJ databases">
        <title>Antimicrobial resistance genes in bacteria isolated from Japanese honey, and their potential for conferring macrolide and lincosamide resistance in the American foulbrood pathogen Paenibacillus larvae.</title>
        <authorList>
            <person name="Okamoto M."/>
            <person name="Kumagai M."/>
            <person name="Kanamori H."/>
            <person name="Takamatsu D."/>
        </authorList>
    </citation>
    <scope>NUCLEOTIDE SEQUENCE [LARGE SCALE GENOMIC DNA]</scope>
    <source>
        <strain evidence="2 3">J1TS3</strain>
    </source>
</reference>
<evidence type="ECO:0000259" key="1">
    <source>
        <dbReference type="Pfam" id="PF01726"/>
    </source>
</evidence>
<protein>
    <recommendedName>
        <fullName evidence="1">LexA repressor DNA-binding domain-containing protein</fullName>
    </recommendedName>
</protein>
<dbReference type="Gene3D" id="1.10.10.10">
    <property type="entry name" value="Winged helix-like DNA-binding domain superfamily/Winged helix DNA-binding domain"/>
    <property type="match status" value="1"/>
</dbReference>
<dbReference type="EMBL" id="BOQT01000008">
    <property type="protein sequence ID" value="GIN21398.1"/>
    <property type="molecule type" value="Genomic_DNA"/>
</dbReference>